<sequence length="148" mass="15901">MLTDPHSAAAKGLAQYLRLVARELGLDAAQGYYELDAPAGAYLDLQRRLAAFPTRNTALVWDEEHGWAVGVDSHSGLSLVVLSHLGERVLPPPEAVAAFVEAIFNGRWPGQARPSRLRRADAEDGLDAELAAYARVPVGHGRSEPVPA</sequence>
<gene>
    <name evidence="2" type="ORF">SAMN05216266_101147</name>
</gene>
<dbReference type="EMBL" id="FOKG01000001">
    <property type="protein sequence ID" value="SFA73837.1"/>
    <property type="molecule type" value="Genomic_DNA"/>
</dbReference>
<organism evidence="2 3">
    <name type="scientific">Amycolatopsis marina</name>
    <dbReference type="NCBI Taxonomy" id="490629"/>
    <lineage>
        <taxon>Bacteria</taxon>
        <taxon>Bacillati</taxon>
        <taxon>Actinomycetota</taxon>
        <taxon>Actinomycetes</taxon>
        <taxon>Pseudonocardiales</taxon>
        <taxon>Pseudonocardiaceae</taxon>
        <taxon>Amycolatopsis</taxon>
    </lineage>
</organism>
<dbReference type="Proteomes" id="UP000243799">
    <property type="component" value="Unassembled WGS sequence"/>
</dbReference>
<proteinExistence type="predicted"/>
<evidence type="ECO:0000313" key="3">
    <source>
        <dbReference type="Proteomes" id="UP000243799"/>
    </source>
</evidence>
<evidence type="ECO:0000259" key="1">
    <source>
        <dbReference type="Pfam" id="PF19809"/>
    </source>
</evidence>
<dbReference type="OrthoDB" id="4190452at2"/>
<evidence type="ECO:0000313" key="2">
    <source>
        <dbReference type="EMBL" id="SFA73837.1"/>
    </source>
</evidence>
<name>A0A1I0VCR0_9PSEU</name>
<dbReference type="Pfam" id="PF19809">
    <property type="entry name" value="DUF6292"/>
    <property type="match status" value="1"/>
</dbReference>
<accession>A0A1I0VCR0</accession>
<reference evidence="3" key="1">
    <citation type="submission" date="2016-10" db="EMBL/GenBank/DDBJ databases">
        <authorList>
            <person name="Varghese N."/>
            <person name="Submissions S."/>
        </authorList>
    </citation>
    <scope>NUCLEOTIDE SEQUENCE [LARGE SCALE GENOMIC DNA]</scope>
    <source>
        <strain evidence="3">CGMCC 4.3568</strain>
    </source>
</reference>
<dbReference type="AlphaFoldDB" id="A0A1I0VCR0"/>
<keyword evidence="3" id="KW-1185">Reference proteome</keyword>
<protein>
    <recommendedName>
        <fullName evidence="1">DUF6292 domain-containing protein</fullName>
    </recommendedName>
</protein>
<dbReference type="RefSeq" id="WP_091667942.1">
    <property type="nucleotide sequence ID" value="NZ_FOKG01000001.1"/>
</dbReference>
<dbReference type="STRING" id="490629.SAMN05216266_101147"/>
<feature type="domain" description="DUF6292" evidence="1">
    <location>
        <begin position="16"/>
        <end position="101"/>
    </location>
</feature>
<dbReference type="InterPro" id="IPR046259">
    <property type="entry name" value="DUF6292"/>
</dbReference>